<evidence type="ECO:0000313" key="2">
    <source>
        <dbReference type="EMBL" id="KAJ5387035.1"/>
    </source>
</evidence>
<gene>
    <name evidence="2" type="ORF">N7509_009576</name>
</gene>
<feature type="compositionally biased region" description="Low complexity" evidence="1">
    <location>
        <begin position="71"/>
        <end position="104"/>
    </location>
</feature>
<protein>
    <submittedName>
        <fullName evidence="2">Uncharacterized protein</fullName>
    </submittedName>
</protein>
<organism evidence="2 3">
    <name type="scientific">Penicillium cosmopolitanum</name>
    <dbReference type="NCBI Taxonomy" id="1131564"/>
    <lineage>
        <taxon>Eukaryota</taxon>
        <taxon>Fungi</taxon>
        <taxon>Dikarya</taxon>
        <taxon>Ascomycota</taxon>
        <taxon>Pezizomycotina</taxon>
        <taxon>Eurotiomycetes</taxon>
        <taxon>Eurotiomycetidae</taxon>
        <taxon>Eurotiales</taxon>
        <taxon>Aspergillaceae</taxon>
        <taxon>Penicillium</taxon>
    </lineage>
</organism>
<evidence type="ECO:0000313" key="3">
    <source>
        <dbReference type="Proteomes" id="UP001147747"/>
    </source>
</evidence>
<dbReference type="Proteomes" id="UP001147747">
    <property type="component" value="Unassembled WGS sequence"/>
</dbReference>
<reference evidence="2" key="2">
    <citation type="journal article" date="2023" name="IMA Fungus">
        <title>Comparative genomic study of the Penicillium genus elucidates a diverse pangenome and 15 lateral gene transfer events.</title>
        <authorList>
            <person name="Petersen C."/>
            <person name="Sorensen T."/>
            <person name="Nielsen M.R."/>
            <person name="Sondergaard T.E."/>
            <person name="Sorensen J.L."/>
            <person name="Fitzpatrick D.A."/>
            <person name="Frisvad J.C."/>
            <person name="Nielsen K.L."/>
        </authorList>
    </citation>
    <scope>NUCLEOTIDE SEQUENCE</scope>
    <source>
        <strain evidence="2">IBT 29677</strain>
    </source>
</reference>
<comment type="caution">
    <text evidence="2">The sequence shown here is derived from an EMBL/GenBank/DDBJ whole genome shotgun (WGS) entry which is preliminary data.</text>
</comment>
<dbReference type="EMBL" id="JAPZBU010000009">
    <property type="protein sequence ID" value="KAJ5387035.1"/>
    <property type="molecule type" value="Genomic_DNA"/>
</dbReference>
<dbReference type="AlphaFoldDB" id="A0A9X0B3S8"/>
<name>A0A9X0B3S8_9EURO</name>
<proteinExistence type="predicted"/>
<reference evidence="2" key="1">
    <citation type="submission" date="2022-12" db="EMBL/GenBank/DDBJ databases">
        <authorList>
            <person name="Petersen C."/>
        </authorList>
    </citation>
    <scope>NUCLEOTIDE SEQUENCE</scope>
    <source>
        <strain evidence="2">IBT 29677</strain>
    </source>
</reference>
<dbReference type="GeneID" id="81373193"/>
<keyword evidence="3" id="KW-1185">Reference proteome</keyword>
<evidence type="ECO:0000256" key="1">
    <source>
        <dbReference type="SAM" id="MobiDB-lite"/>
    </source>
</evidence>
<sequence length="111" mass="11060">MAEPPPELSVTPPGTPLSASPRYHHHEQLPNTSMEEDPHAEGARTPKRQRVDSGSGTGKGSDVPEILSIEAASAASAASSSAAAAAAAAAAATSVTAVTPSPATNFHSPPK</sequence>
<feature type="region of interest" description="Disordered" evidence="1">
    <location>
        <begin position="1"/>
        <end position="111"/>
    </location>
</feature>
<dbReference type="RefSeq" id="XP_056484833.1">
    <property type="nucleotide sequence ID" value="XM_056634213.1"/>
</dbReference>
<accession>A0A9X0B3S8</accession>